<evidence type="ECO:0000256" key="5">
    <source>
        <dbReference type="ARBA" id="ARBA00023242"/>
    </source>
</evidence>
<keyword evidence="10" id="KW-1185">Reference proteome</keyword>
<proteinExistence type="predicted"/>
<dbReference type="InterPro" id="IPR036388">
    <property type="entry name" value="WH-like_DNA-bd_sf"/>
</dbReference>
<evidence type="ECO:0000259" key="8">
    <source>
        <dbReference type="PROSITE" id="PS50039"/>
    </source>
</evidence>
<feature type="compositionally biased region" description="Low complexity" evidence="7">
    <location>
        <begin position="515"/>
        <end position="526"/>
    </location>
</feature>
<dbReference type="Pfam" id="PF00250">
    <property type="entry name" value="Forkhead"/>
    <property type="match status" value="1"/>
</dbReference>
<keyword evidence="2" id="KW-0805">Transcription regulation</keyword>
<dbReference type="PANTHER" id="PTHR45881:SF5">
    <property type="entry name" value="FORK-HEAD DOMAIN-CONTAINING PROTEIN"/>
    <property type="match status" value="1"/>
</dbReference>
<dbReference type="PROSITE" id="PS50039">
    <property type="entry name" value="FORK_HEAD_3"/>
    <property type="match status" value="1"/>
</dbReference>
<evidence type="ECO:0000313" key="9">
    <source>
        <dbReference type="EMBL" id="KAH6669644.1"/>
    </source>
</evidence>
<dbReference type="GO" id="GO:0000981">
    <property type="term" value="F:DNA-binding transcription factor activity, RNA polymerase II-specific"/>
    <property type="evidence" value="ECO:0007669"/>
    <property type="project" value="TreeGrafter"/>
</dbReference>
<evidence type="ECO:0000256" key="4">
    <source>
        <dbReference type="ARBA" id="ARBA00023163"/>
    </source>
</evidence>
<dbReference type="SMART" id="SM00339">
    <property type="entry name" value="FH"/>
    <property type="match status" value="1"/>
</dbReference>
<feature type="region of interest" description="Disordered" evidence="7">
    <location>
        <begin position="85"/>
        <end position="174"/>
    </location>
</feature>
<gene>
    <name evidence="9" type="ORF">F5X68DRAFT_215921</name>
</gene>
<evidence type="ECO:0000256" key="7">
    <source>
        <dbReference type="SAM" id="MobiDB-lite"/>
    </source>
</evidence>
<dbReference type="GO" id="GO:0000978">
    <property type="term" value="F:RNA polymerase II cis-regulatory region sequence-specific DNA binding"/>
    <property type="evidence" value="ECO:0007669"/>
    <property type="project" value="TreeGrafter"/>
</dbReference>
<feature type="DNA-binding region" description="Fork-head" evidence="6">
    <location>
        <begin position="242"/>
        <end position="353"/>
    </location>
</feature>
<keyword evidence="3 6" id="KW-0238">DNA-binding</keyword>
<comment type="subcellular location">
    <subcellularLocation>
        <location evidence="1 6">Nucleus</location>
    </subcellularLocation>
</comment>
<feature type="domain" description="Fork-head" evidence="8">
    <location>
        <begin position="242"/>
        <end position="353"/>
    </location>
</feature>
<feature type="region of interest" description="Disordered" evidence="7">
    <location>
        <begin position="345"/>
        <end position="370"/>
    </location>
</feature>
<sequence length="567" mass="62022">MTRITLRPTCPETSVSQGGISSLHITVRLAVASTSGSTSQHETMDANLHDCLSDEPTSAPHGSWMQDDWTAFANTSAPQQFLVAQPEWPPSPPPLHGEDLSNYSFQAPYDMMNGSPPAPSGYNPSTLSPRGWPQDTAAVWNDSLAAQPSQQPSGVPEQGAFSPHDQPSRRGSPTMLAEALTTWSMSPTDSRHGSLSPSDSPYATQEEDYAVKAEDAVLTDNDTAIKAEDDCNGGQTDKAMARQDEPYAQLIYRALLSRPDYSMTLQEIYQWFRENTDKIKGMDKTTGKENKGWQNSIRHNLSMNMAFGKREPVEWNVNSPPSPGKAKKSTEWILKPWAVTEGVESTTRYRKNDGARRARASPARGSMSPVRRNRHQAFYPHPVNPGQTIPGRARSGRLGGRAAARQVALRQATLLNGQGATAASSSPATSYPAVVYEPVSAPPMHYSHHLYHHPQTYEFPTHPFQASVPPQYDQQQQQQQLYHQHHITHDMEMPLASEAAPLQGGSPAEASLAFPQQHNHQPHQQPGFDVGGANLADVQGVYPGDGLVDGEGGDFKWCAGYDGISHH</sequence>
<dbReference type="PROSITE" id="PS00658">
    <property type="entry name" value="FORK_HEAD_2"/>
    <property type="match status" value="1"/>
</dbReference>
<dbReference type="InterPro" id="IPR030456">
    <property type="entry name" value="TF_fork_head_CS_2"/>
</dbReference>
<organism evidence="9 10">
    <name type="scientific">Plectosphaerella plurivora</name>
    <dbReference type="NCBI Taxonomy" id="936078"/>
    <lineage>
        <taxon>Eukaryota</taxon>
        <taxon>Fungi</taxon>
        <taxon>Dikarya</taxon>
        <taxon>Ascomycota</taxon>
        <taxon>Pezizomycotina</taxon>
        <taxon>Sordariomycetes</taxon>
        <taxon>Hypocreomycetidae</taxon>
        <taxon>Glomerellales</taxon>
        <taxon>Plectosphaerellaceae</taxon>
        <taxon>Plectosphaerella</taxon>
    </lineage>
</organism>
<dbReference type="PANTHER" id="PTHR45881">
    <property type="entry name" value="CHECKPOINT SUPPRESSOR 1-LIKE, ISOFORM A-RELATED"/>
    <property type="match status" value="1"/>
</dbReference>
<accession>A0A9P8V0R6</accession>
<keyword evidence="5 6" id="KW-0539">Nucleus</keyword>
<evidence type="ECO:0000256" key="1">
    <source>
        <dbReference type="ARBA" id="ARBA00004123"/>
    </source>
</evidence>
<comment type="caution">
    <text evidence="9">The sequence shown here is derived from an EMBL/GenBank/DDBJ whole genome shotgun (WGS) entry which is preliminary data.</text>
</comment>
<dbReference type="InterPro" id="IPR001766">
    <property type="entry name" value="Fork_head_dom"/>
</dbReference>
<feature type="region of interest" description="Disordered" evidence="7">
    <location>
        <begin position="515"/>
        <end position="534"/>
    </location>
</feature>
<dbReference type="SUPFAM" id="SSF46785">
    <property type="entry name" value="Winged helix' DNA-binding domain"/>
    <property type="match status" value="1"/>
</dbReference>
<dbReference type="OrthoDB" id="5954824at2759"/>
<dbReference type="GO" id="GO:0005634">
    <property type="term" value="C:nucleus"/>
    <property type="evidence" value="ECO:0007669"/>
    <property type="project" value="UniProtKB-SubCell"/>
</dbReference>
<evidence type="ECO:0000313" key="10">
    <source>
        <dbReference type="Proteomes" id="UP000770015"/>
    </source>
</evidence>
<dbReference type="Proteomes" id="UP000770015">
    <property type="component" value="Unassembled WGS sequence"/>
</dbReference>
<evidence type="ECO:0000256" key="3">
    <source>
        <dbReference type="ARBA" id="ARBA00023125"/>
    </source>
</evidence>
<feature type="compositionally biased region" description="Polar residues" evidence="7">
    <location>
        <begin position="144"/>
        <end position="153"/>
    </location>
</feature>
<dbReference type="CDD" id="cd20032">
    <property type="entry name" value="FH_FOXO"/>
    <property type="match status" value="1"/>
</dbReference>
<evidence type="ECO:0000256" key="2">
    <source>
        <dbReference type="ARBA" id="ARBA00023015"/>
    </source>
</evidence>
<dbReference type="AlphaFoldDB" id="A0A9P8V0R6"/>
<name>A0A9P8V0R6_9PEZI</name>
<dbReference type="InterPro" id="IPR036390">
    <property type="entry name" value="WH_DNA-bd_sf"/>
</dbReference>
<reference evidence="9" key="1">
    <citation type="journal article" date="2021" name="Nat. Commun.">
        <title>Genetic determinants of endophytism in the Arabidopsis root mycobiome.</title>
        <authorList>
            <person name="Mesny F."/>
            <person name="Miyauchi S."/>
            <person name="Thiergart T."/>
            <person name="Pickel B."/>
            <person name="Atanasova L."/>
            <person name="Karlsson M."/>
            <person name="Huettel B."/>
            <person name="Barry K.W."/>
            <person name="Haridas S."/>
            <person name="Chen C."/>
            <person name="Bauer D."/>
            <person name="Andreopoulos W."/>
            <person name="Pangilinan J."/>
            <person name="LaButti K."/>
            <person name="Riley R."/>
            <person name="Lipzen A."/>
            <person name="Clum A."/>
            <person name="Drula E."/>
            <person name="Henrissat B."/>
            <person name="Kohler A."/>
            <person name="Grigoriev I.V."/>
            <person name="Martin F.M."/>
            <person name="Hacquard S."/>
        </authorList>
    </citation>
    <scope>NUCLEOTIDE SEQUENCE</scope>
    <source>
        <strain evidence="9">MPI-SDFR-AT-0117</strain>
    </source>
</reference>
<dbReference type="EMBL" id="JAGSXJ010000031">
    <property type="protein sequence ID" value="KAH6669644.1"/>
    <property type="molecule type" value="Genomic_DNA"/>
</dbReference>
<protein>
    <recommendedName>
        <fullName evidence="8">Fork-head domain-containing protein</fullName>
    </recommendedName>
</protein>
<keyword evidence="4" id="KW-0804">Transcription</keyword>
<dbReference type="Gene3D" id="1.10.10.10">
    <property type="entry name" value="Winged helix-like DNA-binding domain superfamily/Winged helix DNA-binding domain"/>
    <property type="match status" value="1"/>
</dbReference>
<evidence type="ECO:0000256" key="6">
    <source>
        <dbReference type="PROSITE-ProRule" id="PRU00089"/>
    </source>
</evidence>